<gene>
    <name evidence="7" type="ORF">NH14_010970</name>
</gene>
<reference evidence="7" key="2">
    <citation type="submission" date="2020-04" db="EMBL/GenBank/DDBJ databases">
        <authorList>
            <person name="Alexandrino P."/>
            <person name="Mendonca T."/>
            <person name="Guaman L."/>
            <person name="Cherix J."/>
            <person name="Lozano-Sakalauskas G."/>
            <person name="Fujita A."/>
            <person name="Filho E.R."/>
            <person name="Long P."/>
            <person name="Padilla G."/>
            <person name="Taciro M.K."/>
            <person name="Gomez J.G."/>
            <person name="Silva L.F."/>
            <person name="Torres M."/>
        </authorList>
    </citation>
    <scope>NUCLEOTIDE SEQUENCE</scope>
    <source>
        <strain evidence="7">LMG 19450</strain>
    </source>
</reference>
<sequence length="167" mass="17755">MRLAGALKRAPGKYRRCPPRCAFASPRLHCRPRGPPPRAILPNPSHAPFLAALLIFQCLGESVSYVFSLPVPGPVIGMLLLFAFAMFRPNAAEAIEPTALELLRHLSLLFIPAGVGIMVSAQAVRGEALAVIASLAVSTTLGIAVTALVTRALLRRQRGRENTGEGA</sequence>
<name>A0A8T6ZAE0_9BURK</name>
<dbReference type="AlphaFoldDB" id="A0A8T6ZAE0"/>
<keyword evidence="5 6" id="KW-0472">Membrane</keyword>
<feature type="transmembrane region" description="Helical" evidence="6">
    <location>
        <begin position="129"/>
        <end position="150"/>
    </location>
</feature>
<accession>A0A8T6ZAE0</accession>
<dbReference type="Pfam" id="PF03788">
    <property type="entry name" value="LrgA"/>
    <property type="match status" value="1"/>
</dbReference>
<dbReference type="PANTHER" id="PTHR33931:SF2">
    <property type="entry name" value="HOLIN-LIKE PROTEIN CIDA"/>
    <property type="match status" value="1"/>
</dbReference>
<dbReference type="GO" id="GO:0005886">
    <property type="term" value="C:plasma membrane"/>
    <property type="evidence" value="ECO:0007669"/>
    <property type="project" value="UniProtKB-SubCell"/>
</dbReference>
<keyword evidence="3 6" id="KW-0812">Transmembrane</keyword>
<proteinExistence type="predicted"/>
<protein>
    <submittedName>
        <fullName evidence="7">CidA/LrgA family protein</fullName>
    </submittedName>
</protein>
<keyword evidence="4 6" id="KW-1133">Transmembrane helix</keyword>
<comment type="subcellular location">
    <subcellularLocation>
        <location evidence="1">Cell membrane</location>
        <topology evidence="1">Multi-pass membrane protein</topology>
    </subcellularLocation>
</comment>
<evidence type="ECO:0000256" key="5">
    <source>
        <dbReference type="ARBA" id="ARBA00023136"/>
    </source>
</evidence>
<dbReference type="InterPro" id="IPR005538">
    <property type="entry name" value="LrgA/CidA"/>
</dbReference>
<keyword evidence="2" id="KW-1003">Cell membrane</keyword>
<organism evidence="7 8">
    <name type="scientific">Paraburkholderia sacchari</name>
    <dbReference type="NCBI Taxonomy" id="159450"/>
    <lineage>
        <taxon>Bacteria</taxon>
        <taxon>Pseudomonadati</taxon>
        <taxon>Pseudomonadota</taxon>
        <taxon>Betaproteobacteria</taxon>
        <taxon>Burkholderiales</taxon>
        <taxon>Burkholderiaceae</taxon>
        <taxon>Paraburkholderia</taxon>
    </lineage>
</organism>
<evidence type="ECO:0000256" key="4">
    <source>
        <dbReference type="ARBA" id="ARBA00022989"/>
    </source>
</evidence>
<keyword evidence="8" id="KW-1185">Reference proteome</keyword>
<reference evidence="7" key="1">
    <citation type="journal article" date="2015" name="Genome Announc.">
        <title>Draft Genome Sequence of the Polyhydroxyalkanoate-Producing Bacterium Burkholderia sacchari LMG 19450 Isolated from Brazilian Sugarcane Plantation Soil.</title>
        <authorList>
            <person name="Alexandrino P.M."/>
            <person name="Mendonca T.T."/>
            <person name="Guaman Bautista L.P."/>
            <person name="Cherix J."/>
            <person name="Lozano-Sakalauskas G.C."/>
            <person name="Fujita A."/>
            <person name="Ramos Filho E."/>
            <person name="Long P."/>
            <person name="Padilla G."/>
            <person name="Taciro M.K."/>
            <person name="Gomez J.G."/>
            <person name="Silva L.F."/>
        </authorList>
    </citation>
    <scope>NUCLEOTIDE SEQUENCE</scope>
    <source>
        <strain evidence="7">LMG 19450</strain>
    </source>
</reference>
<dbReference type="EMBL" id="JTDB02000002">
    <property type="protein sequence ID" value="NLP61678.1"/>
    <property type="molecule type" value="Genomic_DNA"/>
</dbReference>
<evidence type="ECO:0000256" key="2">
    <source>
        <dbReference type="ARBA" id="ARBA00022475"/>
    </source>
</evidence>
<dbReference type="OrthoDB" id="385012at2"/>
<dbReference type="PANTHER" id="PTHR33931">
    <property type="entry name" value="HOLIN-LIKE PROTEIN CIDA-RELATED"/>
    <property type="match status" value="1"/>
</dbReference>
<evidence type="ECO:0000256" key="1">
    <source>
        <dbReference type="ARBA" id="ARBA00004651"/>
    </source>
</evidence>
<evidence type="ECO:0000313" key="7">
    <source>
        <dbReference type="EMBL" id="NLP61678.1"/>
    </source>
</evidence>
<evidence type="ECO:0000256" key="6">
    <source>
        <dbReference type="SAM" id="Phobius"/>
    </source>
</evidence>
<comment type="caution">
    <text evidence="7">The sequence shown here is derived from an EMBL/GenBank/DDBJ whole genome shotgun (WGS) entry which is preliminary data.</text>
</comment>
<feature type="transmembrane region" description="Helical" evidence="6">
    <location>
        <begin position="102"/>
        <end position="123"/>
    </location>
</feature>
<dbReference type="Proteomes" id="UP000030460">
    <property type="component" value="Unassembled WGS sequence"/>
</dbReference>
<evidence type="ECO:0000256" key="3">
    <source>
        <dbReference type="ARBA" id="ARBA00022692"/>
    </source>
</evidence>
<evidence type="ECO:0000313" key="8">
    <source>
        <dbReference type="Proteomes" id="UP000030460"/>
    </source>
</evidence>
<feature type="transmembrane region" description="Helical" evidence="6">
    <location>
        <begin position="73"/>
        <end position="90"/>
    </location>
</feature>